<feature type="region of interest" description="Disordered" evidence="1">
    <location>
        <begin position="52"/>
        <end position="96"/>
    </location>
</feature>
<dbReference type="PANTHER" id="PTHR34415">
    <property type="entry name" value="INTEGRASE CATALYTIC DOMAIN-CONTAINING PROTEIN"/>
    <property type="match status" value="1"/>
</dbReference>
<feature type="compositionally biased region" description="Acidic residues" evidence="1">
    <location>
        <begin position="78"/>
        <end position="95"/>
    </location>
</feature>
<keyword evidence="3" id="KW-1185">Reference proteome</keyword>
<proteinExistence type="predicted"/>
<evidence type="ECO:0000313" key="3">
    <source>
        <dbReference type="Proteomes" id="UP001519460"/>
    </source>
</evidence>
<dbReference type="PANTHER" id="PTHR34415:SF1">
    <property type="entry name" value="INTEGRASE CATALYTIC DOMAIN-CONTAINING PROTEIN"/>
    <property type="match status" value="1"/>
</dbReference>
<organism evidence="2 3">
    <name type="scientific">Batillaria attramentaria</name>
    <dbReference type="NCBI Taxonomy" id="370345"/>
    <lineage>
        <taxon>Eukaryota</taxon>
        <taxon>Metazoa</taxon>
        <taxon>Spiralia</taxon>
        <taxon>Lophotrochozoa</taxon>
        <taxon>Mollusca</taxon>
        <taxon>Gastropoda</taxon>
        <taxon>Caenogastropoda</taxon>
        <taxon>Sorbeoconcha</taxon>
        <taxon>Cerithioidea</taxon>
        <taxon>Batillariidae</taxon>
        <taxon>Batillaria</taxon>
    </lineage>
</organism>
<protein>
    <submittedName>
        <fullName evidence="2">Uncharacterized protein</fullName>
    </submittedName>
</protein>
<name>A0ABD0M752_9CAEN</name>
<gene>
    <name evidence="2" type="ORF">BaRGS_00001139</name>
</gene>
<accession>A0ABD0M752</accession>
<comment type="caution">
    <text evidence="2">The sequence shown here is derived from an EMBL/GenBank/DDBJ whole genome shotgun (WGS) entry which is preliminary data.</text>
</comment>
<dbReference type="Proteomes" id="UP001519460">
    <property type="component" value="Unassembled WGS sequence"/>
</dbReference>
<evidence type="ECO:0000256" key="1">
    <source>
        <dbReference type="SAM" id="MobiDB-lite"/>
    </source>
</evidence>
<sequence length="577" mass="65463">MAVNDSKGMDRNAKLVANSLTKLARSANIFDDAEAETIEELIADYFLVDGEEESPAEDDESAELPSGPRGACNAEFSSESEADEPANISDSDDEPLVQNCQEQPDMLQPDHELGRVKTFKCKCKAEEKKKAPLTTLEQAIPGSPCLSQFSVDEVMARRLNMAEFNEAEKDMIILGALAGFQINRGEMTTGKPSRKRKRQRPRVSYVVDSKNVCRDGFKFLYNISQNKLTACLAHYLKHGVTPREKEWGGRKFNSKAFKPEDIQNTVRFVQNFAEDHALVLPGRIPGFKRSDIKILPSAYTRAAVWEHYRRLMQARGLRAMGKSSFFNTWAQYTPYIVVGKPMSDLCWACKQNNELIRRTVHLPEAERMRLLQKQLHHLQCGIFGVCAEAIPQQVNYLIDEGMCSSKGSNMVISLLHHFLENYGLGEMSMDVHCDNCSGQNKNNEVHCLQDLCNVVETSTKRRINRPQLVGTETGEVLVKVYDWQTYFQGWCRPVKGVKEYFHFKVQSERPGVVFLKKELNGPEEEFLMVTDATTAQQRLAHMPAEIPPPGLPEARRQYLRQHIRPFVRPGVQDRLCP</sequence>
<dbReference type="AlphaFoldDB" id="A0ABD0M752"/>
<reference evidence="2 3" key="1">
    <citation type="journal article" date="2023" name="Sci. Data">
        <title>Genome assembly of the Korean intertidal mud-creeper Batillaria attramentaria.</title>
        <authorList>
            <person name="Patra A.K."/>
            <person name="Ho P.T."/>
            <person name="Jun S."/>
            <person name="Lee S.J."/>
            <person name="Kim Y."/>
            <person name="Won Y.J."/>
        </authorList>
    </citation>
    <scope>NUCLEOTIDE SEQUENCE [LARGE SCALE GENOMIC DNA]</scope>
    <source>
        <strain evidence="2">Wonlab-2016</strain>
    </source>
</reference>
<feature type="compositionally biased region" description="Acidic residues" evidence="1">
    <location>
        <begin position="52"/>
        <end position="62"/>
    </location>
</feature>
<dbReference type="EMBL" id="JACVVK020000004">
    <property type="protein sequence ID" value="KAK7507204.1"/>
    <property type="molecule type" value="Genomic_DNA"/>
</dbReference>
<evidence type="ECO:0000313" key="2">
    <source>
        <dbReference type="EMBL" id="KAK7507204.1"/>
    </source>
</evidence>